<keyword evidence="3" id="KW-1185">Reference proteome</keyword>
<evidence type="ECO:0000313" key="2">
    <source>
        <dbReference type="EMBL" id="GAA0150535.1"/>
    </source>
</evidence>
<feature type="region of interest" description="Disordered" evidence="1">
    <location>
        <begin position="71"/>
        <end position="107"/>
    </location>
</feature>
<feature type="compositionally biased region" description="Low complexity" evidence="1">
    <location>
        <begin position="7"/>
        <end position="20"/>
    </location>
</feature>
<reference evidence="2 3" key="1">
    <citation type="submission" date="2024-01" db="EMBL/GenBank/DDBJ databases">
        <title>The complete chloroplast genome sequence of Lithospermum erythrorhizon: insights into the phylogenetic relationship among Boraginaceae species and the maternal lineages of purple gromwells.</title>
        <authorList>
            <person name="Okada T."/>
            <person name="Watanabe K."/>
        </authorList>
    </citation>
    <scope>NUCLEOTIDE SEQUENCE [LARGE SCALE GENOMIC DNA]</scope>
</reference>
<organism evidence="2 3">
    <name type="scientific">Lithospermum erythrorhizon</name>
    <name type="common">Purple gromwell</name>
    <name type="synonym">Lithospermum officinale var. erythrorhizon</name>
    <dbReference type="NCBI Taxonomy" id="34254"/>
    <lineage>
        <taxon>Eukaryota</taxon>
        <taxon>Viridiplantae</taxon>
        <taxon>Streptophyta</taxon>
        <taxon>Embryophyta</taxon>
        <taxon>Tracheophyta</taxon>
        <taxon>Spermatophyta</taxon>
        <taxon>Magnoliopsida</taxon>
        <taxon>eudicotyledons</taxon>
        <taxon>Gunneridae</taxon>
        <taxon>Pentapetalae</taxon>
        <taxon>asterids</taxon>
        <taxon>lamiids</taxon>
        <taxon>Boraginales</taxon>
        <taxon>Boraginaceae</taxon>
        <taxon>Boraginoideae</taxon>
        <taxon>Lithospermeae</taxon>
        <taxon>Lithospermum</taxon>
    </lineage>
</organism>
<dbReference type="EMBL" id="BAABME010001610">
    <property type="protein sequence ID" value="GAA0150535.1"/>
    <property type="molecule type" value="Genomic_DNA"/>
</dbReference>
<name>A0AAV3PFV1_LITER</name>
<comment type="caution">
    <text evidence="2">The sequence shown here is derived from an EMBL/GenBank/DDBJ whole genome shotgun (WGS) entry which is preliminary data.</text>
</comment>
<feature type="compositionally biased region" description="Polar residues" evidence="1">
    <location>
        <begin position="29"/>
        <end position="43"/>
    </location>
</feature>
<proteinExistence type="predicted"/>
<evidence type="ECO:0000256" key="1">
    <source>
        <dbReference type="SAM" id="MobiDB-lite"/>
    </source>
</evidence>
<feature type="region of interest" description="Disordered" evidence="1">
    <location>
        <begin position="1"/>
        <end position="55"/>
    </location>
</feature>
<sequence length="107" mass="11567">MSELCTSSSSPSVVRIPSRVAHAPRADSPSPQYLSPSRQNLSQPAYPAENLSRPRYGGRWPYISTAEWNSRPPGFLGGVVEPSPPESSHLGGPSTHPPVDQIGKRTY</sequence>
<dbReference type="AlphaFoldDB" id="A0AAV3PFV1"/>
<accession>A0AAV3PFV1</accession>
<evidence type="ECO:0000313" key="3">
    <source>
        <dbReference type="Proteomes" id="UP001454036"/>
    </source>
</evidence>
<dbReference type="Proteomes" id="UP001454036">
    <property type="component" value="Unassembled WGS sequence"/>
</dbReference>
<protein>
    <submittedName>
        <fullName evidence="2">Uncharacterized protein</fullName>
    </submittedName>
</protein>
<gene>
    <name evidence="2" type="ORF">LIER_09459</name>
</gene>